<reference evidence="1" key="1">
    <citation type="submission" date="2022-10" db="EMBL/GenBank/DDBJ databases">
        <title>Culturing micro-colonial fungi from biological soil crusts in the Mojave desert and describing Neophaeococcomyces mojavensis, and introducing the new genera and species Taxawa tesnikishii.</title>
        <authorList>
            <person name="Kurbessoian T."/>
            <person name="Stajich J.E."/>
        </authorList>
    </citation>
    <scope>NUCLEOTIDE SEQUENCE</scope>
    <source>
        <strain evidence="1">JES_112</strain>
    </source>
</reference>
<proteinExistence type="predicted"/>
<name>A0ACC3AA60_9EURO</name>
<evidence type="ECO:0000313" key="1">
    <source>
        <dbReference type="EMBL" id="KAJ9657942.1"/>
    </source>
</evidence>
<organism evidence="1 2">
    <name type="scientific">Neophaeococcomyces mojaviensis</name>
    <dbReference type="NCBI Taxonomy" id="3383035"/>
    <lineage>
        <taxon>Eukaryota</taxon>
        <taxon>Fungi</taxon>
        <taxon>Dikarya</taxon>
        <taxon>Ascomycota</taxon>
        <taxon>Pezizomycotina</taxon>
        <taxon>Eurotiomycetes</taxon>
        <taxon>Chaetothyriomycetidae</taxon>
        <taxon>Chaetothyriales</taxon>
        <taxon>Chaetothyriales incertae sedis</taxon>
        <taxon>Neophaeococcomyces</taxon>
    </lineage>
</organism>
<protein>
    <submittedName>
        <fullName evidence="1">Uncharacterized protein</fullName>
    </submittedName>
</protein>
<comment type="caution">
    <text evidence="1">The sequence shown here is derived from an EMBL/GenBank/DDBJ whole genome shotgun (WGS) entry which is preliminary data.</text>
</comment>
<sequence length="661" mass="76142">MVTYNNQTILEDPLNFDSFPWHEPAAYKKLVATIEKQQEHKQKQAEKGHTVRLYYGSFRIVGQDYEYSEKISSLTQLEDITIQNICGFIHNHPKQRFRLEYFVNYSSVRTQKKKPSERYCDMVREEVQRLMDMHKNFSYQRFIPRIDRDQFTSRDIISGIISEESNLDLSAIDTLSSSIIRKGATGLFLACVTKYQPIATFKHLFENCQYKDDALPSVSFNPTSLDDEQYGNLVVHIHAFFARTIDGGGRHLELEDHEIMPVLHVADGPNRRTELGSGAAGYVCKVRVESGHHNLPGHNKSLFALKTIYQKEKHLFERERAMLSRLRKQRHPHIVRHIMSWCQQGTYYILYPLATSNLRTYMRETRPPRLSWPSVRWFLRQTCGLVSAIYHVHEQQEQDEKLEGYGSSTPPSSIDPRTLKRLSGDSIRKPPLSKRSGYHHDLKPENILIFEQREGINPVFKISDFGAGKFTDLKGEERSHMASNLGGTASYFGPEWDQGRSRPFDIWAMACVLTELLIWFLQDAKLQDFHKERVHGSVGNPGTSSEYYWYQDGQQRQLKPSVSTYLDDIERNCKQVDSSRPAPEAVLKDLPRTIKSCFEIGPQIRPSAGELYELLQEMNENAEMAPEEVEISIHSPSTPGSRHSQDDESTRLANQTSNTST</sequence>
<keyword evidence="2" id="KW-1185">Reference proteome</keyword>
<dbReference type="EMBL" id="JAPDRQ010000057">
    <property type="protein sequence ID" value="KAJ9657942.1"/>
    <property type="molecule type" value="Genomic_DNA"/>
</dbReference>
<dbReference type="Proteomes" id="UP001172386">
    <property type="component" value="Unassembled WGS sequence"/>
</dbReference>
<accession>A0ACC3AA60</accession>
<evidence type="ECO:0000313" key="2">
    <source>
        <dbReference type="Proteomes" id="UP001172386"/>
    </source>
</evidence>
<gene>
    <name evidence="1" type="ORF">H2198_004026</name>
</gene>